<evidence type="ECO:0000256" key="6">
    <source>
        <dbReference type="ARBA" id="ARBA00023212"/>
    </source>
</evidence>
<feature type="coiled-coil region" evidence="10">
    <location>
        <begin position="1059"/>
        <end position="1086"/>
    </location>
</feature>
<dbReference type="SMART" id="SM00320">
    <property type="entry name" value="WD40"/>
    <property type="match status" value="4"/>
</dbReference>
<keyword evidence="6" id="KW-0206">Cytoskeleton</keyword>
<organism evidence="12 13">
    <name type="scientific">Takifugu flavidus</name>
    <name type="common">sansaifugu</name>
    <dbReference type="NCBI Taxonomy" id="433684"/>
    <lineage>
        <taxon>Eukaryota</taxon>
        <taxon>Metazoa</taxon>
        <taxon>Chordata</taxon>
        <taxon>Craniata</taxon>
        <taxon>Vertebrata</taxon>
        <taxon>Euteleostomi</taxon>
        <taxon>Actinopterygii</taxon>
        <taxon>Neopterygii</taxon>
        <taxon>Teleostei</taxon>
        <taxon>Neoteleostei</taxon>
        <taxon>Acanthomorphata</taxon>
        <taxon>Eupercaria</taxon>
        <taxon>Tetraodontiformes</taxon>
        <taxon>Tetradontoidea</taxon>
        <taxon>Tetraodontidae</taxon>
        <taxon>Takifugu</taxon>
    </lineage>
</organism>
<dbReference type="PANTHER" id="PTHR14885:SF1">
    <property type="entry name" value="CILIA- AND FLAGELLA-ASSOCIATED PROTEIN 43"/>
    <property type="match status" value="1"/>
</dbReference>
<evidence type="ECO:0000256" key="8">
    <source>
        <dbReference type="ARBA" id="ARBA00023605"/>
    </source>
</evidence>
<keyword evidence="5 10" id="KW-0175">Coiled coil</keyword>
<evidence type="ECO:0000313" key="12">
    <source>
        <dbReference type="EMBL" id="TWW78591.1"/>
    </source>
</evidence>
<feature type="region of interest" description="Disordered" evidence="11">
    <location>
        <begin position="1134"/>
        <end position="1159"/>
    </location>
</feature>
<keyword evidence="3" id="KW-0853">WD repeat</keyword>
<keyword evidence="13" id="KW-1185">Reference proteome</keyword>
<dbReference type="InterPro" id="IPR001680">
    <property type="entry name" value="WD40_rpt"/>
</dbReference>
<feature type="coiled-coil region" evidence="10">
    <location>
        <begin position="1388"/>
        <end position="1472"/>
    </location>
</feature>
<keyword evidence="12" id="KW-0969">Cilium</keyword>
<dbReference type="PANTHER" id="PTHR14885">
    <property type="entry name" value="CILIA- AND FLAGELLA-ASSOCIATED PROTEIN 43-RELATED"/>
    <property type="match status" value="1"/>
</dbReference>
<proteinExistence type="inferred from homology"/>
<dbReference type="GO" id="GO:0005930">
    <property type="term" value="C:axoneme"/>
    <property type="evidence" value="ECO:0007669"/>
    <property type="project" value="UniProtKB-SubCell"/>
</dbReference>
<accession>A0A5C6PI80</accession>
<evidence type="ECO:0000256" key="7">
    <source>
        <dbReference type="ARBA" id="ARBA00023273"/>
    </source>
</evidence>
<evidence type="ECO:0000256" key="10">
    <source>
        <dbReference type="SAM" id="Coils"/>
    </source>
</evidence>
<keyword evidence="2" id="KW-0963">Cytoplasm</keyword>
<keyword evidence="4" id="KW-0677">Repeat</keyword>
<dbReference type="Proteomes" id="UP000324091">
    <property type="component" value="Chromosome 11"/>
</dbReference>
<feature type="coiled-coil region" evidence="10">
    <location>
        <begin position="971"/>
        <end position="1005"/>
    </location>
</feature>
<comment type="caution">
    <text evidence="12">The sequence shown here is derived from an EMBL/GenBank/DDBJ whole genome shotgun (WGS) entry which is preliminary data.</text>
</comment>
<dbReference type="EMBL" id="RHFK02000003">
    <property type="protein sequence ID" value="TWW78591.1"/>
    <property type="molecule type" value="Genomic_DNA"/>
</dbReference>
<evidence type="ECO:0000256" key="11">
    <source>
        <dbReference type="SAM" id="MobiDB-lite"/>
    </source>
</evidence>
<evidence type="ECO:0000313" key="13">
    <source>
        <dbReference type="Proteomes" id="UP000324091"/>
    </source>
</evidence>
<evidence type="ECO:0000256" key="9">
    <source>
        <dbReference type="ARBA" id="ARBA00023662"/>
    </source>
</evidence>
<dbReference type="Gene3D" id="2.130.10.10">
    <property type="entry name" value="YVTN repeat-like/Quinoprotein amine dehydrogenase"/>
    <property type="match status" value="3"/>
</dbReference>
<evidence type="ECO:0000256" key="5">
    <source>
        <dbReference type="ARBA" id="ARBA00023054"/>
    </source>
</evidence>
<protein>
    <recommendedName>
        <fullName evidence="9">Cilia- and flagella-associated protein 43</fullName>
    </recommendedName>
</protein>
<feature type="region of interest" description="Disordered" evidence="11">
    <location>
        <begin position="586"/>
        <end position="621"/>
    </location>
</feature>
<dbReference type="SUPFAM" id="SSF50978">
    <property type="entry name" value="WD40 repeat-like"/>
    <property type="match status" value="1"/>
</dbReference>
<dbReference type="GO" id="GO:0007288">
    <property type="term" value="P:sperm axoneme assembly"/>
    <property type="evidence" value="ECO:0007669"/>
    <property type="project" value="TreeGrafter"/>
</dbReference>
<sequence>MYYHKVVKRTAPLDCTSLALSDGGPFLGCCSSLPNYTITVWNWEKAEPICSQPKAGCDVVSLVFNPLNCFQLCALGTASITVWNIEKSTNLHVLKPRVIELPTIEDTVDKGLMATYLNESDKETQLPPIPLLDPEVCTKAKLTPAAVCWTATSELYVTCAQGFLLLVDPESLYVSVQFNPSSAAEAIPELRQDTFQGLTLWRDDCIAVGMESAVHCLRVKGGQIEIIKTWRIEQTVTTVMHSPDNEMLVVTSNKGQIFTVNPNRSDEILKILDVGSGRSVAAAFSHTPTNICVSVKNSGEVQLWSTDGRLLGSLSLQTDVTFTSKHLDQTKIFDQEGHYLFIGASDSHVFVVNAKPSEGFSVLGYTVVPGPVLSLSTQCVRDCEQVKLLVLCAGQKEHNQSGSLLTVLSLPLRGLAGPDCVDGNRRLAADILQISRYEVPHPIQTCVLGVGEIFAYCHQKRALQRFPLPKDADAASSERMVQLKPEEEVQGHPLGPACLTLSPHHLWLASVGRGGLLRVRETTSMDQFIQLQCHPYGSSRVGSVLFSADSQTLLTVGLNDGAIVCANLRMKDRDLGKMKKSVDSLHTGSEKLKASAGATTVDVTREEGTLPSPPPSHSTWLESRQKTAVKEENEQQEAIAATLRKDLAQLYASLHKMRLENETCKEIERLKDSEFTLDPEEQRKQEALMEQAVNQVREEIQREIARKRYLYDVLKRDCWDSLKVKGKAIKAFHSDLEVMNYPLKERTEADMAELQRVQKIRKFEMAHIETVTEEEEEEGQEADSAAVMGSFSAQLGYSNPYVYSQFSLRTTEQRINQIVLLQDVIYNIKKGFDEEFEALHRRKLQEILNVRERNKDIRRIMVKLDMKRELWEPSLTDSEQPEKLFTVDDSEIKAEKYLTPEQKQEEERKKLEEQQPFSHYVLVLFCQTENLRELALNEMMGGALEVKQEDILEKEIPPPEFVLSKPDSQWDEEEKKRYEKFEKKTKELNEEKEKYKKSLETEMKKLHTINKDVTETFDENLRKLFEKKIRCEMAVNQEELKIAYLMTAVEEEQEMNTREQELKSKLEGVEAHKQECEKEVESYEEEVRLFGDIYDRIVDEDGVLDKDFKKEFQDVPKNVINTLYKLFKRRPRVSKTKTHTESNASVSKEPHPCGSPQPDELADLLQAMEELDAPENTPKCLSPAVWERFCLFRRTKVESEHKVKVNGKTFAKMQGVLQKKRDKLETAEQEIKNLYDALKSQHEEKNHFLSNIVILVPLKQEQVEVSTADFPADYSDSVLLDRSVVERLNDTIRTSAEQKIKSMVECKDFCKGIIQLQWEHKKLKMQMEDLNNKCRDIRQLKLTEEQRDYLTKKGHGSDTTQQVSSVEKTIAFQEKVHQKNVQKRKDKIQQIKRKAAKKVLENAQLEEDIANMQAVLQERRETYKAIAPEEKESEREKRYQKILQVKDLKSLVQIKEKEVATLQAEVERLRRRNYPLLAEPKQI</sequence>
<keyword evidence="12" id="KW-0282">Flagellum</keyword>
<name>A0A5C6PI80_9TELE</name>
<dbReference type="InterPro" id="IPR015943">
    <property type="entry name" value="WD40/YVTN_repeat-like_dom_sf"/>
</dbReference>
<reference evidence="12 13" key="1">
    <citation type="submission" date="2019-04" db="EMBL/GenBank/DDBJ databases">
        <title>Chromosome genome assembly for Takifugu flavidus.</title>
        <authorList>
            <person name="Xiao S."/>
        </authorList>
    </citation>
    <scope>NUCLEOTIDE SEQUENCE [LARGE SCALE GENOMIC DNA]</scope>
    <source>
        <strain evidence="12">HTHZ2018</strain>
        <tissue evidence="12">Muscle</tissue>
    </source>
</reference>
<comment type="subcellular location">
    <subcellularLocation>
        <location evidence="1">Cytoplasm</location>
        <location evidence="1">Cytoskeleton</location>
        <location evidence="1">Cilium axoneme</location>
    </subcellularLocation>
</comment>
<evidence type="ECO:0000256" key="1">
    <source>
        <dbReference type="ARBA" id="ARBA00004430"/>
    </source>
</evidence>
<evidence type="ECO:0000256" key="4">
    <source>
        <dbReference type="ARBA" id="ARBA00022737"/>
    </source>
</evidence>
<gene>
    <name evidence="12" type="ORF">D4764_11G0007120</name>
</gene>
<feature type="coiled-coil region" evidence="10">
    <location>
        <begin position="1313"/>
        <end position="1347"/>
    </location>
</feature>
<dbReference type="Pfam" id="PF25828">
    <property type="entry name" value="CC_Cfap43"/>
    <property type="match status" value="1"/>
</dbReference>
<dbReference type="InterPro" id="IPR036322">
    <property type="entry name" value="WD40_repeat_dom_sf"/>
</dbReference>
<evidence type="ECO:0000256" key="2">
    <source>
        <dbReference type="ARBA" id="ARBA00022490"/>
    </source>
</evidence>
<comment type="similarity">
    <text evidence="8">Belongs to the CFAP43 family.</text>
</comment>
<evidence type="ECO:0000256" key="3">
    <source>
        <dbReference type="ARBA" id="ARBA00022574"/>
    </source>
</evidence>
<feature type="coiled-coil region" evidence="10">
    <location>
        <begin position="1210"/>
        <end position="1244"/>
    </location>
</feature>
<keyword evidence="7" id="KW-0966">Cell projection</keyword>